<dbReference type="GO" id="GO:0005886">
    <property type="term" value="C:plasma membrane"/>
    <property type="evidence" value="ECO:0007669"/>
    <property type="project" value="UniProtKB-SubCell"/>
</dbReference>
<dbReference type="PANTHER" id="PTHR42771">
    <property type="entry name" value="IRON(3+)-HYDROXAMATE IMPORT ATP-BINDING PROTEIN FHUC"/>
    <property type="match status" value="1"/>
</dbReference>
<evidence type="ECO:0000313" key="10">
    <source>
        <dbReference type="Proteomes" id="UP000254060"/>
    </source>
</evidence>
<evidence type="ECO:0000256" key="2">
    <source>
        <dbReference type="ARBA" id="ARBA00022448"/>
    </source>
</evidence>
<evidence type="ECO:0000256" key="7">
    <source>
        <dbReference type="ARBA" id="ARBA00023136"/>
    </source>
</evidence>
<feature type="domain" description="AAA+ ATPase" evidence="8">
    <location>
        <begin position="41"/>
        <end position="219"/>
    </location>
</feature>
<dbReference type="GO" id="GO:0016887">
    <property type="term" value="F:ATP hydrolysis activity"/>
    <property type="evidence" value="ECO:0007669"/>
    <property type="project" value="InterPro"/>
</dbReference>
<proteinExistence type="predicted"/>
<dbReference type="Pfam" id="PF13304">
    <property type="entry name" value="AAA_21"/>
    <property type="match status" value="1"/>
</dbReference>
<evidence type="ECO:0000256" key="3">
    <source>
        <dbReference type="ARBA" id="ARBA00022475"/>
    </source>
</evidence>
<keyword evidence="3" id="KW-1003">Cell membrane</keyword>
<keyword evidence="6" id="KW-0406">Ion transport</keyword>
<evidence type="ECO:0000256" key="1">
    <source>
        <dbReference type="ARBA" id="ARBA00004202"/>
    </source>
</evidence>
<accession>A0A377FYW7</accession>
<organism evidence="9 10">
    <name type="scientific">Exiguobacterium aurantiacum</name>
    <dbReference type="NCBI Taxonomy" id="33987"/>
    <lineage>
        <taxon>Bacteria</taxon>
        <taxon>Bacillati</taxon>
        <taxon>Bacillota</taxon>
        <taxon>Bacilli</taxon>
        <taxon>Bacillales</taxon>
        <taxon>Bacillales Family XII. Incertae Sedis</taxon>
        <taxon>Exiguobacterium</taxon>
    </lineage>
</organism>
<dbReference type="GO" id="GO:0006826">
    <property type="term" value="P:iron ion transport"/>
    <property type="evidence" value="ECO:0007669"/>
    <property type="project" value="UniProtKB-KW"/>
</dbReference>
<dbReference type="InterPro" id="IPR003593">
    <property type="entry name" value="AAA+_ATPase"/>
</dbReference>
<gene>
    <name evidence="9" type="ORF">NCTC13163_02941</name>
</gene>
<dbReference type="GO" id="GO:0005524">
    <property type="term" value="F:ATP binding"/>
    <property type="evidence" value="ECO:0007669"/>
    <property type="project" value="InterPro"/>
</dbReference>
<evidence type="ECO:0000259" key="8">
    <source>
        <dbReference type="SMART" id="SM00382"/>
    </source>
</evidence>
<dbReference type="Pfam" id="PF13476">
    <property type="entry name" value="AAA_23"/>
    <property type="match status" value="1"/>
</dbReference>
<dbReference type="STRING" id="1397694.GCA_000702585_00363"/>
<sequence length="249" mass="28232">MDRMELNLFLRGVRLERDRVESPGYPFSLPIFQRFNELTLTQPVTFLVGENGSGKSTLIEGIAIAAGFNPEGGATSFRFETDSTHSSLFEALRPIRGAYRPEDGFFLRAETAYQLSSYVDEIARSSPDPERFYASYGGRSLHEQSHGEAFLSLMLHRFRGRGLYILDEPEAALSPMRQLTMLARMHELVQSGSQFIIATHSPILMSYPDADILQVETGLEPTSFDELEHVRVMRDFLAAPERMQRILFE</sequence>
<dbReference type="Gene3D" id="3.40.50.300">
    <property type="entry name" value="P-loop containing nucleotide triphosphate hydrolases"/>
    <property type="match status" value="2"/>
</dbReference>
<comment type="subcellular location">
    <subcellularLocation>
        <location evidence="1">Cell membrane</location>
        <topology evidence="1">Peripheral membrane protein</topology>
    </subcellularLocation>
</comment>
<evidence type="ECO:0000256" key="4">
    <source>
        <dbReference type="ARBA" id="ARBA00022496"/>
    </source>
</evidence>
<dbReference type="EMBL" id="UGGP01000001">
    <property type="protein sequence ID" value="STO09503.1"/>
    <property type="molecule type" value="Genomic_DNA"/>
</dbReference>
<reference evidence="9 10" key="1">
    <citation type="submission" date="2018-06" db="EMBL/GenBank/DDBJ databases">
        <authorList>
            <consortium name="Pathogen Informatics"/>
            <person name="Doyle S."/>
        </authorList>
    </citation>
    <scope>NUCLEOTIDE SEQUENCE [LARGE SCALE GENOMIC DNA]</scope>
    <source>
        <strain evidence="9 10">NCTC13163</strain>
    </source>
</reference>
<dbReference type="SUPFAM" id="SSF52540">
    <property type="entry name" value="P-loop containing nucleoside triphosphate hydrolases"/>
    <property type="match status" value="1"/>
</dbReference>
<evidence type="ECO:0000256" key="5">
    <source>
        <dbReference type="ARBA" id="ARBA00023004"/>
    </source>
</evidence>
<keyword evidence="5" id="KW-0408">Iron</keyword>
<dbReference type="Proteomes" id="UP000254060">
    <property type="component" value="Unassembled WGS sequence"/>
</dbReference>
<dbReference type="GO" id="GO:0006302">
    <property type="term" value="P:double-strand break repair"/>
    <property type="evidence" value="ECO:0007669"/>
    <property type="project" value="InterPro"/>
</dbReference>
<name>A0A377FYW7_9BACL</name>
<dbReference type="InterPro" id="IPR027417">
    <property type="entry name" value="P-loop_NTPase"/>
</dbReference>
<protein>
    <submittedName>
        <fullName evidence="9">Cytochrome c biogenesis protein CcmA</fullName>
    </submittedName>
</protein>
<dbReference type="PANTHER" id="PTHR42771:SF2">
    <property type="entry name" value="IRON(3+)-HYDROXAMATE IMPORT ATP-BINDING PROTEIN FHUC"/>
    <property type="match status" value="1"/>
</dbReference>
<keyword evidence="7" id="KW-0472">Membrane</keyword>
<dbReference type="AlphaFoldDB" id="A0A377FYW7"/>
<dbReference type="InterPro" id="IPR038729">
    <property type="entry name" value="Rad50/SbcC_AAA"/>
</dbReference>
<evidence type="ECO:0000256" key="6">
    <source>
        <dbReference type="ARBA" id="ARBA00023065"/>
    </source>
</evidence>
<evidence type="ECO:0000313" key="9">
    <source>
        <dbReference type="EMBL" id="STO09503.1"/>
    </source>
</evidence>
<keyword evidence="2" id="KW-0813">Transport</keyword>
<keyword evidence="4" id="KW-0410">Iron transport</keyword>
<dbReference type="InterPro" id="IPR003959">
    <property type="entry name" value="ATPase_AAA_core"/>
</dbReference>
<dbReference type="SMART" id="SM00382">
    <property type="entry name" value="AAA"/>
    <property type="match status" value="1"/>
</dbReference>
<dbReference type="InterPro" id="IPR051535">
    <property type="entry name" value="Siderophore_ABC-ATPase"/>
</dbReference>